<evidence type="ECO:0000313" key="3">
    <source>
        <dbReference type="Proteomes" id="UP000054845"/>
    </source>
</evidence>
<sequence length="382" mass="42417">MADSEPRIDLSAERKEDAVARDPHLGANDLGEAKSGAEQDSDLPQSVPKIGSVPAHRAQQDKSRTHTPSSSICKASDILSVISALASAPKTSEAATKVHLETLKTSPSLALRIELSSDFQELLFIDDQYEVGKSAADDLNANADLDQPVEQVAVERTVEMEAESELPQSTARKEDDEQERRNAAKPQQTQEQQRVDEDVKGSARSTGLADLPMHPQAEQKRSVVVFRARSQVPGFFNYKGKHVGALTIGIGSHGPFVYEAHPIRDTYDDWLLTGLPQWGLQGYKCRMDYGLKRQTHKRIFFTAPDGKRYMWLTHDSTHNMELYHVTRAQSTLCCAEVRTIKYEKAGKQRYMTHIYLYPDDAEKETTAIADVALTCASYIAAA</sequence>
<name>A0A0P1BH24_9BASI</name>
<feature type="region of interest" description="Disordered" evidence="1">
    <location>
        <begin position="1"/>
        <end position="71"/>
    </location>
</feature>
<evidence type="ECO:0000256" key="1">
    <source>
        <dbReference type="SAM" id="MobiDB-lite"/>
    </source>
</evidence>
<accession>A0A0P1BH24</accession>
<feature type="compositionally biased region" description="Basic and acidic residues" evidence="1">
    <location>
        <begin position="171"/>
        <end position="182"/>
    </location>
</feature>
<organism evidence="2 3">
    <name type="scientific">Ceraceosorus bombacis</name>
    <dbReference type="NCBI Taxonomy" id="401625"/>
    <lineage>
        <taxon>Eukaryota</taxon>
        <taxon>Fungi</taxon>
        <taxon>Dikarya</taxon>
        <taxon>Basidiomycota</taxon>
        <taxon>Ustilaginomycotina</taxon>
        <taxon>Exobasidiomycetes</taxon>
        <taxon>Ceraceosorales</taxon>
        <taxon>Ceraceosoraceae</taxon>
        <taxon>Ceraceosorus</taxon>
    </lineage>
</organism>
<dbReference type="AlphaFoldDB" id="A0A0P1BH24"/>
<dbReference type="Proteomes" id="UP000054845">
    <property type="component" value="Unassembled WGS sequence"/>
</dbReference>
<proteinExistence type="predicted"/>
<dbReference type="EMBL" id="CCYA01000260">
    <property type="protein sequence ID" value="CEH15292.1"/>
    <property type="molecule type" value="Genomic_DNA"/>
</dbReference>
<feature type="region of interest" description="Disordered" evidence="1">
    <location>
        <begin position="159"/>
        <end position="214"/>
    </location>
</feature>
<keyword evidence="3" id="KW-1185">Reference proteome</keyword>
<protein>
    <submittedName>
        <fullName evidence="2">Uncharacterized protein</fullName>
    </submittedName>
</protein>
<evidence type="ECO:0000313" key="2">
    <source>
        <dbReference type="EMBL" id="CEH15292.1"/>
    </source>
</evidence>
<feature type="compositionally biased region" description="Basic and acidic residues" evidence="1">
    <location>
        <begin position="1"/>
        <end position="24"/>
    </location>
</feature>
<reference evidence="2 3" key="1">
    <citation type="submission" date="2014-09" db="EMBL/GenBank/DDBJ databases">
        <authorList>
            <person name="Magalhaes I.L.F."/>
            <person name="Oliveira U."/>
            <person name="Santos F.R."/>
            <person name="Vidigal T.H.D.A."/>
            <person name="Brescovit A.D."/>
            <person name="Santos A.J."/>
        </authorList>
    </citation>
    <scope>NUCLEOTIDE SEQUENCE [LARGE SCALE GENOMIC DNA]</scope>
</reference>
<dbReference type="OrthoDB" id="10307688at2759"/>